<sequence>MDRDAIWAGGQDEQVTVNQRALISKILSRYSTQLAVFRELLQNSDDAQATEAEIHYVPTAEGKILLEKATTLDDLQSIEVEQWIIRNNGMTFREQDWNRLKKIADGNPEADKIGAFGVGFYSVFDVTEAPIVRSGDQWMGFYFKDNNDQLFARRGALPESEGQWTSVDLKLKDVNYSRDALRGHGLHDLARFLSSSITFMRTMSQVSVFVDGRRLIRIQKASPEPPMKVTIPKHITRTTPQGVMTIKSVEQSSLLINAEIAKWVLASAPKPVALLSPQGMLSKFTGIMSRPWGQKAQTPEPPAPTPVDINAVEQMSVVLDLYSADLTSKLSSRQKAEVHSAMQKDPPTQLKLELVYTGKAGHDAGQLASDQVKGVFKGLYADLDGSDSAHIFIGHATENATGIGGHISSRFIPTVERTKVDINNHTVTAWNYELLRAGGILSRIVHDLEYADIKRLWDVDPAARAELTQRAIHVMKFFAFWRYQDASRVTQWLREGFFKCNAANASFPIMTAQGVRTLADARRPNAAVTAFLPNIPVVSKEVDDKQSELLLYTYLLAGMADGLFVQPIRRDDIVRELQAAPLSEDDTVTALKWLIEQKEEPQRMRAAVLPHMLLFLPASEDTPERIITLSEIRTFVDPRRFPTQGPLPPHVLPASVSKRLKTAALTTCFGWQELSLLQWVQHIVSPKTRTGDAEHDLEASPVWAEQVLNTIAKGWAGISTPVAREQIKAALKDLKCIPTNSGMHIPDDTYFPGTNFFPDLPVVTFASGTSMKVGTALREALGYLGVRSEVQLQTLFNKVIKTGQWDIFDLLKYLASRTLEPDELARLRVTAVFPKEEGQNPDVPPKKYRANELYEPVEDLRKLGLPILGWNSKKRWTSTSSEAKIAFALGLRQSPPVETLIQLCAQKADPKTQRAAWDYLVKNVAVKYGGPAKFDIGQFYQIPFIPAKRGEEKCLGTPAEVFSNEEWKAFGFMVVDESVGKDACAQLGIPASPSAEKMVAYLRNNHPADEAQAKIWFEILGSHIREYKSEHLKRLSAIEMVPVKGSGAKGLIWKQPNECYFRQGKAASAYSTMFSFVDFGPGANSFLGACGTRQEPTPDEIAQMLLMDPQKFYDAVGGSVGYVAELQRIALGYQQVSMGTKQRMQRARFLLAYRRKPKVRTVGEKEKLEVVDDEEMDMEYALKMAHEIVIADDLNALQIFGDKIFSAPQEDILEAFYMNLGSRKLSTHVEETCTSSAEMLGNRKTADIRRLILERLPIFLHEHTHTKPKITFNYLNNDKHFVVRTFGKLQMTKTFTIGATRIAHTEETTAFSPRVTGGVLSLFLAGNIPLDMYEVALALVRQLFDSPKTNDALLFMTILSTDLQALKRRGYNVDRILRKQHDERMAAAAAAAKSAIQPAPPPPPSSTRPPSKAIEPSPALSTPALPHEEPAMPGGFFGAAGPGIKNRLEGLKDKFMSGPGSYGQAEGSSSGSSTSSPLPPKPAQSRPTGQPATGASRSAISSNIDQAINACRPEKNHLLHNRQEMRMVKESLNDGYCDLTAHVGSLKQFGVIENIPIYLQNQTPVKEGEAFIANHRPSLLRFIQIMTVLSRVYGLTMSTMHVFWEAEGTTIAFNRNGSIFLNLRYYLMWHDEEVASGLTSNALISWYFTLAHEIAHNLVQPHNSEHEFYFSAICEKHLMSLGGLLRD</sequence>
<feature type="compositionally biased region" description="Low complexity" evidence="1">
    <location>
        <begin position="1462"/>
        <end position="1476"/>
    </location>
</feature>
<dbReference type="Pfam" id="PF25794">
    <property type="entry name" value="SACS"/>
    <property type="match status" value="1"/>
</dbReference>
<dbReference type="OrthoDB" id="10031156at2759"/>
<feature type="compositionally biased region" description="Pro residues" evidence="1">
    <location>
        <begin position="1398"/>
        <end position="1407"/>
    </location>
</feature>
<organism evidence="3 4">
    <name type="scientific">Cylindrobasidium torrendii FP15055 ss-10</name>
    <dbReference type="NCBI Taxonomy" id="1314674"/>
    <lineage>
        <taxon>Eukaryota</taxon>
        <taxon>Fungi</taxon>
        <taxon>Dikarya</taxon>
        <taxon>Basidiomycota</taxon>
        <taxon>Agaricomycotina</taxon>
        <taxon>Agaricomycetes</taxon>
        <taxon>Agaricomycetidae</taxon>
        <taxon>Agaricales</taxon>
        <taxon>Marasmiineae</taxon>
        <taxon>Physalacriaceae</taxon>
        <taxon>Cylindrobasidium</taxon>
    </lineage>
</organism>
<name>A0A0D7BXA7_9AGAR</name>
<dbReference type="Gene3D" id="3.30.565.10">
    <property type="entry name" value="Histidine kinase-like ATPase, C-terminal domain"/>
    <property type="match status" value="1"/>
</dbReference>
<dbReference type="NCBIfam" id="NF047352">
    <property type="entry name" value="P_loop_sacsin"/>
    <property type="match status" value="1"/>
</dbReference>
<proteinExistence type="predicted"/>
<feature type="compositionally biased region" description="Polar residues" evidence="1">
    <location>
        <begin position="1485"/>
        <end position="1498"/>
    </location>
</feature>
<dbReference type="SUPFAM" id="SSF55874">
    <property type="entry name" value="ATPase domain of HSP90 chaperone/DNA topoisomerase II/histidine kinase"/>
    <property type="match status" value="1"/>
</dbReference>
<evidence type="ECO:0000313" key="3">
    <source>
        <dbReference type="EMBL" id="KIY74271.1"/>
    </source>
</evidence>
<accession>A0A0D7BXA7</accession>
<evidence type="ECO:0000313" key="4">
    <source>
        <dbReference type="Proteomes" id="UP000054007"/>
    </source>
</evidence>
<evidence type="ECO:0000256" key="1">
    <source>
        <dbReference type="SAM" id="MobiDB-lite"/>
    </source>
</evidence>
<dbReference type="InterPro" id="IPR036890">
    <property type="entry name" value="HATPase_C_sf"/>
</dbReference>
<gene>
    <name evidence="3" type="ORF">CYLTODRAFT_416120</name>
</gene>
<feature type="region of interest" description="Disordered" evidence="1">
    <location>
        <begin position="1387"/>
        <end position="1438"/>
    </location>
</feature>
<feature type="compositionally biased region" description="Low complexity" evidence="1">
    <location>
        <begin position="1387"/>
        <end position="1397"/>
    </location>
</feature>
<keyword evidence="4" id="KW-1185">Reference proteome</keyword>
<dbReference type="InterPro" id="IPR022155">
    <property type="entry name" value="DUF3684"/>
</dbReference>
<dbReference type="PANTHER" id="PTHR47839">
    <property type="entry name" value="DOMAIN PROTEIN, PUTATIVE (AFU_ORTHOLOGUE AFUA_6G04830)-RELATED"/>
    <property type="match status" value="1"/>
</dbReference>
<evidence type="ECO:0000259" key="2">
    <source>
        <dbReference type="Pfam" id="PF25794"/>
    </source>
</evidence>
<dbReference type="Proteomes" id="UP000054007">
    <property type="component" value="Unassembled WGS sequence"/>
</dbReference>
<dbReference type="EMBL" id="KN880431">
    <property type="protein sequence ID" value="KIY74271.1"/>
    <property type="molecule type" value="Genomic_DNA"/>
</dbReference>
<dbReference type="PANTHER" id="PTHR47839:SF1">
    <property type="entry name" value="DOMAIN PROTEIN, PUTATIVE (AFU_ORTHOLOGUE AFUA_6G04830)-RELATED"/>
    <property type="match status" value="1"/>
</dbReference>
<dbReference type="InterPro" id="IPR058210">
    <property type="entry name" value="SACS/Nov_dom"/>
</dbReference>
<reference evidence="3 4" key="1">
    <citation type="journal article" date="2015" name="Fungal Genet. Biol.">
        <title>Evolution of novel wood decay mechanisms in Agaricales revealed by the genome sequences of Fistulina hepatica and Cylindrobasidium torrendii.</title>
        <authorList>
            <person name="Floudas D."/>
            <person name="Held B.W."/>
            <person name="Riley R."/>
            <person name="Nagy L.G."/>
            <person name="Koehler G."/>
            <person name="Ransdell A.S."/>
            <person name="Younus H."/>
            <person name="Chow J."/>
            <person name="Chiniquy J."/>
            <person name="Lipzen A."/>
            <person name="Tritt A."/>
            <person name="Sun H."/>
            <person name="Haridas S."/>
            <person name="LaButti K."/>
            <person name="Ohm R.A."/>
            <person name="Kues U."/>
            <person name="Blanchette R.A."/>
            <person name="Grigoriev I.V."/>
            <person name="Minto R.E."/>
            <person name="Hibbett D.S."/>
        </authorList>
    </citation>
    <scope>NUCLEOTIDE SEQUENCE [LARGE SCALE GENOMIC DNA]</scope>
    <source>
        <strain evidence="3 4">FP15055 ss-10</strain>
    </source>
</reference>
<feature type="region of interest" description="Disordered" evidence="1">
    <location>
        <begin position="1450"/>
        <end position="1498"/>
    </location>
</feature>
<dbReference type="Pfam" id="PF12449">
    <property type="entry name" value="DUF3684"/>
    <property type="match status" value="1"/>
</dbReference>
<feature type="domain" description="Sacsin/Nov" evidence="2">
    <location>
        <begin position="22"/>
        <end position="138"/>
    </location>
</feature>
<dbReference type="STRING" id="1314674.A0A0D7BXA7"/>
<protein>
    <recommendedName>
        <fullName evidence="2">Sacsin/Nov domain-containing protein</fullName>
    </recommendedName>
</protein>